<evidence type="ECO:0000313" key="3">
    <source>
        <dbReference type="Proteomes" id="UP001172055"/>
    </source>
</evidence>
<dbReference type="Gene3D" id="3.40.630.30">
    <property type="match status" value="1"/>
</dbReference>
<dbReference type="RefSeq" id="WP_301723271.1">
    <property type="nucleotide sequence ID" value="NZ_JAUJWV010000001.1"/>
</dbReference>
<dbReference type="Pfam" id="PF13480">
    <property type="entry name" value="Acetyltransf_6"/>
    <property type="match status" value="1"/>
</dbReference>
<dbReference type="GO" id="GO:0016746">
    <property type="term" value="F:acyltransferase activity"/>
    <property type="evidence" value="ECO:0007669"/>
    <property type="project" value="UniProtKB-KW"/>
</dbReference>
<name>A0ABT8N1D0_9BACL</name>
<organism evidence="2 3">
    <name type="scientific">Planococcus shixiaomingii</name>
    <dbReference type="NCBI Taxonomy" id="3058393"/>
    <lineage>
        <taxon>Bacteria</taxon>
        <taxon>Bacillati</taxon>
        <taxon>Bacillota</taxon>
        <taxon>Bacilli</taxon>
        <taxon>Bacillales</taxon>
        <taxon>Caryophanaceae</taxon>
        <taxon>Planococcus</taxon>
    </lineage>
</organism>
<dbReference type="SUPFAM" id="SSF55729">
    <property type="entry name" value="Acyl-CoA N-acyltransferases (Nat)"/>
    <property type="match status" value="1"/>
</dbReference>
<reference evidence="2 3" key="1">
    <citation type="submission" date="2023-06" db="EMBL/GenBank/DDBJ databases">
        <title>Novel species in genus Planococcus.</title>
        <authorList>
            <person name="Ning S."/>
        </authorList>
    </citation>
    <scope>NUCLEOTIDE SEQUENCE [LARGE SCALE GENOMIC DNA]</scope>
    <source>
        <strain evidence="2 3">N028</strain>
    </source>
</reference>
<dbReference type="InterPro" id="IPR038740">
    <property type="entry name" value="BioF2-like_GNAT_dom"/>
</dbReference>
<dbReference type="Proteomes" id="UP001172055">
    <property type="component" value="Unassembled WGS sequence"/>
</dbReference>
<proteinExistence type="predicted"/>
<sequence>MFKFHNHLGAIRHIFMKREILIKINGETYSPIAYGGPVITGCSRDYKWDLVYEFTLAFEAYCKENRIISEYVRFHPVAANASDFIGCYETEYVGNTYGTNLKAFPDPVQEEFSQSCQQTIWRALEAGVEYRVAVKPESLEDFANFYAQLVANGYADYGYFLECGKLLKEQLVVVEALYKEQVIGMSLNFLSNGVIHTHLAVTHPAFDYFSPAHIMHFGLVLWGKENGVSLIHDGGWIVMNSHIDDLITFKKQFNKHTKFKLCIGRRIWDEEKYQKLCKAMEIGGDDDGFPAYRVEKKDHAQVKQ</sequence>
<protein>
    <submittedName>
        <fullName evidence="2">GNAT family N-acetyltransferase</fullName>
        <ecNumber evidence="2">2.3.1.-</ecNumber>
    </submittedName>
</protein>
<keyword evidence="2" id="KW-0012">Acyltransferase</keyword>
<gene>
    <name evidence="2" type="ORF">QWY14_07705</name>
</gene>
<dbReference type="EMBL" id="JAUJWV010000001">
    <property type="protein sequence ID" value="MDN7241674.1"/>
    <property type="molecule type" value="Genomic_DNA"/>
</dbReference>
<comment type="caution">
    <text evidence="2">The sequence shown here is derived from an EMBL/GenBank/DDBJ whole genome shotgun (WGS) entry which is preliminary data.</text>
</comment>
<dbReference type="InterPro" id="IPR016181">
    <property type="entry name" value="Acyl_CoA_acyltransferase"/>
</dbReference>
<accession>A0ABT8N1D0</accession>
<keyword evidence="2" id="KW-0808">Transferase</keyword>
<dbReference type="EC" id="2.3.1.-" evidence="2"/>
<feature type="domain" description="BioF2-like acetyltransferase" evidence="1">
    <location>
        <begin position="122"/>
        <end position="231"/>
    </location>
</feature>
<evidence type="ECO:0000259" key="1">
    <source>
        <dbReference type="Pfam" id="PF13480"/>
    </source>
</evidence>
<keyword evidence="3" id="KW-1185">Reference proteome</keyword>
<evidence type="ECO:0000313" key="2">
    <source>
        <dbReference type="EMBL" id="MDN7241674.1"/>
    </source>
</evidence>